<sequence length="61" mass="7191">MTKEKIVSIFGKIRETFFRLIVGGLWHNSNRKLTSIREDSFSGRLKDNQFLFWNIFAGKVI</sequence>
<reference evidence="1 2" key="1">
    <citation type="journal article" date="2015" name="Microbiome">
        <title>Genomic resolution of linkages in carbon, nitrogen, and sulfur cycling among widespread estuary sediment bacteria.</title>
        <authorList>
            <person name="Baker B.J."/>
            <person name="Lazar C.S."/>
            <person name="Teske A.P."/>
            <person name="Dick G.J."/>
        </authorList>
    </citation>
    <scope>NUCLEOTIDE SEQUENCE [LARGE SCALE GENOMIC DNA]</scope>
    <source>
        <strain evidence="1">DG_54_3</strain>
    </source>
</reference>
<dbReference type="Proteomes" id="UP000051861">
    <property type="component" value="Unassembled WGS sequence"/>
</dbReference>
<protein>
    <submittedName>
        <fullName evidence="1">Uncharacterized protein</fullName>
    </submittedName>
</protein>
<comment type="caution">
    <text evidence="1">The sequence shown here is derived from an EMBL/GenBank/DDBJ whole genome shotgun (WGS) entry which is preliminary data.</text>
</comment>
<evidence type="ECO:0000313" key="2">
    <source>
        <dbReference type="Proteomes" id="UP000051861"/>
    </source>
</evidence>
<dbReference type="EMBL" id="LIZX01000249">
    <property type="protein sequence ID" value="KPJ62999.1"/>
    <property type="molecule type" value="Genomic_DNA"/>
</dbReference>
<evidence type="ECO:0000313" key="1">
    <source>
        <dbReference type="EMBL" id="KPJ62999.1"/>
    </source>
</evidence>
<proteinExistence type="predicted"/>
<organism evidence="1 2">
    <name type="scientific">candidate division WOR-1 bacterium DG_54_3</name>
    <dbReference type="NCBI Taxonomy" id="1703775"/>
    <lineage>
        <taxon>Bacteria</taxon>
        <taxon>Bacillati</taxon>
        <taxon>Saganbacteria</taxon>
    </lineage>
</organism>
<dbReference type="AlphaFoldDB" id="A0A0S7XKN0"/>
<accession>A0A0S7XKN0</accession>
<name>A0A0S7XKN0_UNCSA</name>
<gene>
    <name evidence="1" type="ORF">AMJ44_14900</name>
</gene>